<reference evidence="2 3" key="1">
    <citation type="submission" date="2017-12" db="EMBL/GenBank/DDBJ databases">
        <title>Isolation and characterization of estrogens degradatiion strain Microbacterium hominis SJTG1.</title>
        <authorList>
            <person name="Xiong W."/>
            <person name="Yin C."/>
            <person name="Zheng D."/>
            <person name="Liang R."/>
        </authorList>
    </citation>
    <scope>NUCLEOTIDE SEQUENCE [LARGE SCALE GENOMIC DNA]</scope>
    <source>
        <strain evidence="2 3">SJTG1</strain>
    </source>
</reference>
<dbReference type="RefSeq" id="WP_101305888.1">
    <property type="nucleotide sequence ID" value="NZ_CP025299.1"/>
</dbReference>
<evidence type="ECO:0000313" key="3">
    <source>
        <dbReference type="Proteomes" id="UP000233276"/>
    </source>
</evidence>
<protein>
    <submittedName>
        <fullName evidence="2">Uncharacterized protein</fullName>
    </submittedName>
</protein>
<dbReference type="AlphaFoldDB" id="A0A2K9D5Y8"/>
<dbReference type="Proteomes" id="UP000233276">
    <property type="component" value="Chromosome"/>
</dbReference>
<feature type="transmembrane region" description="Helical" evidence="1">
    <location>
        <begin position="12"/>
        <end position="33"/>
    </location>
</feature>
<evidence type="ECO:0000313" key="2">
    <source>
        <dbReference type="EMBL" id="AUG29060.1"/>
    </source>
</evidence>
<evidence type="ECO:0000256" key="1">
    <source>
        <dbReference type="SAM" id="Phobius"/>
    </source>
</evidence>
<dbReference type="KEGG" id="mhos:CXR34_05980"/>
<keyword evidence="1" id="KW-0812">Transmembrane</keyword>
<keyword evidence="1" id="KW-1133">Transmembrane helix</keyword>
<dbReference type="EMBL" id="CP025299">
    <property type="protein sequence ID" value="AUG29060.1"/>
    <property type="molecule type" value="Genomic_DNA"/>
</dbReference>
<gene>
    <name evidence="2" type="ORF">CXR34_05980</name>
</gene>
<keyword evidence="1" id="KW-0472">Membrane</keyword>
<name>A0A2K9D5Y8_9MICO</name>
<proteinExistence type="predicted"/>
<organism evidence="2 3">
    <name type="scientific">Microbacterium hominis</name>
    <dbReference type="NCBI Taxonomy" id="162426"/>
    <lineage>
        <taxon>Bacteria</taxon>
        <taxon>Bacillati</taxon>
        <taxon>Actinomycetota</taxon>
        <taxon>Actinomycetes</taxon>
        <taxon>Micrococcales</taxon>
        <taxon>Microbacteriaceae</taxon>
        <taxon>Microbacterium</taxon>
    </lineage>
</organism>
<sequence>MSDSEFNSIQVAVAITAAIISAISAAIIAWQAVQTRRSTQVALDAVNVARAELEQGEKTREDALRSQIDAEMPRITVTAHLHAEATDPQEPRFPVLFADDHRERPERVTQSEYVLPRDAQKQLSVRATVKIINDGPRHMQATFTRLANQSAQPEQLDLPPGESTTIGVERVESLARWVELAQWMNGDQTVAPPHEVRVFTLTYRFPGWIGAVENHEVVMGGTVVEPVPGNAAAWRPTHLLRTNESNQRIAELVVQPFERLYFRNRPGDESMGWF</sequence>
<accession>A0A2K9D5Y8</accession>